<evidence type="ECO:0000313" key="2">
    <source>
        <dbReference type="Proteomes" id="UP001597267"/>
    </source>
</evidence>
<dbReference type="Proteomes" id="UP001597267">
    <property type="component" value="Unassembled WGS sequence"/>
</dbReference>
<keyword evidence="2" id="KW-1185">Reference proteome</keyword>
<gene>
    <name evidence="1" type="ORF">ACFQ5M_10230</name>
</gene>
<dbReference type="EMBL" id="JBHTOP010000026">
    <property type="protein sequence ID" value="MFD1672477.1"/>
    <property type="molecule type" value="Genomic_DNA"/>
</dbReference>
<evidence type="ECO:0000313" key="1">
    <source>
        <dbReference type="EMBL" id="MFD1672477.1"/>
    </source>
</evidence>
<reference evidence="2" key="1">
    <citation type="journal article" date="2019" name="Int. J. Syst. Evol. Microbiol.">
        <title>The Global Catalogue of Microorganisms (GCM) 10K type strain sequencing project: providing services to taxonomists for standard genome sequencing and annotation.</title>
        <authorList>
            <consortium name="The Broad Institute Genomics Platform"/>
            <consortium name="The Broad Institute Genome Sequencing Center for Infectious Disease"/>
            <person name="Wu L."/>
            <person name="Ma J."/>
        </authorList>
    </citation>
    <scope>NUCLEOTIDE SEQUENCE [LARGE SCALE GENOMIC DNA]</scope>
    <source>
        <strain evidence="2">CCM 8896</strain>
    </source>
</reference>
<dbReference type="RefSeq" id="WP_125712083.1">
    <property type="nucleotide sequence ID" value="NZ_JBHTOP010000026.1"/>
</dbReference>
<accession>A0ABW4J7X4</accession>
<name>A0ABW4J7X4_9LACO</name>
<comment type="caution">
    <text evidence="1">The sequence shown here is derived from an EMBL/GenBank/DDBJ whole genome shotgun (WGS) entry which is preliminary data.</text>
</comment>
<sequence>MVKANNTGPYKESMVDVVDHYRQWYRQLPDPVAQMVDKIFYRAFAKAASPQMAKLGCPQVRQFERFYPEQAYIYMYRTVNQLKSERMIYPQSPLKKLALEIDANDRIIYTIIVDRPFRIL</sequence>
<organism evidence="1 2">
    <name type="scientific">Agrilactobacillus yilanensis</name>
    <dbReference type="NCBI Taxonomy" id="2485997"/>
    <lineage>
        <taxon>Bacteria</taxon>
        <taxon>Bacillati</taxon>
        <taxon>Bacillota</taxon>
        <taxon>Bacilli</taxon>
        <taxon>Lactobacillales</taxon>
        <taxon>Lactobacillaceae</taxon>
        <taxon>Agrilactobacillus</taxon>
    </lineage>
</organism>
<proteinExistence type="predicted"/>
<evidence type="ECO:0008006" key="3">
    <source>
        <dbReference type="Google" id="ProtNLM"/>
    </source>
</evidence>
<protein>
    <recommendedName>
        <fullName evidence="3">Transposase</fullName>
    </recommendedName>
</protein>